<accession>A0A6A4HRG0</accession>
<dbReference type="AlphaFoldDB" id="A0A6A4HRG0"/>
<proteinExistence type="predicted"/>
<evidence type="ECO:0000256" key="1">
    <source>
        <dbReference type="SAM" id="SignalP"/>
    </source>
</evidence>
<gene>
    <name evidence="2" type="ORF">BT96DRAFT_615979</name>
</gene>
<name>A0A6A4HRG0_9AGAR</name>
<keyword evidence="1" id="KW-0732">Signal</keyword>
<dbReference type="Proteomes" id="UP000799118">
    <property type="component" value="Unassembled WGS sequence"/>
</dbReference>
<feature type="chain" id="PRO_5025338318" evidence="1">
    <location>
        <begin position="21"/>
        <end position="94"/>
    </location>
</feature>
<evidence type="ECO:0000313" key="2">
    <source>
        <dbReference type="EMBL" id="KAE9401029.1"/>
    </source>
</evidence>
<evidence type="ECO:0000313" key="3">
    <source>
        <dbReference type="Proteomes" id="UP000799118"/>
    </source>
</evidence>
<protein>
    <submittedName>
        <fullName evidence="2">Uncharacterized protein</fullName>
    </submittedName>
</protein>
<sequence length="94" mass="10588">MYLICILSLFIENLLTFIVAQLSPKANESDGFLAQLYLFIHSLSFRRQAMAGLYKVTSILLSLHEVIPMATQIPLTGFRKCRLQGACDMCARFA</sequence>
<dbReference type="EMBL" id="ML769450">
    <property type="protein sequence ID" value="KAE9401029.1"/>
    <property type="molecule type" value="Genomic_DNA"/>
</dbReference>
<keyword evidence="3" id="KW-1185">Reference proteome</keyword>
<reference evidence="2" key="1">
    <citation type="journal article" date="2019" name="Environ. Microbiol.">
        <title>Fungal ecological strategies reflected in gene transcription - a case study of two litter decomposers.</title>
        <authorList>
            <person name="Barbi F."/>
            <person name="Kohler A."/>
            <person name="Barry K."/>
            <person name="Baskaran P."/>
            <person name="Daum C."/>
            <person name="Fauchery L."/>
            <person name="Ihrmark K."/>
            <person name="Kuo A."/>
            <person name="LaButti K."/>
            <person name="Lipzen A."/>
            <person name="Morin E."/>
            <person name="Grigoriev I.V."/>
            <person name="Henrissat B."/>
            <person name="Lindahl B."/>
            <person name="Martin F."/>
        </authorList>
    </citation>
    <scope>NUCLEOTIDE SEQUENCE</scope>
    <source>
        <strain evidence="2">JB14</strain>
    </source>
</reference>
<organism evidence="2 3">
    <name type="scientific">Gymnopus androsaceus JB14</name>
    <dbReference type="NCBI Taxonomy" id="1447944"/>
    <lineage>
        <taxon>Eukaryota</taxon>
        <taxon>Fungi</taxon>
        <taxon>Dikarya</taxon>
        <taxon>Basidiomycota</taxon>
        <taxon>Agaricomycotina</taxon>
        <taxon>Agaricomycetes</taxon>
        <taxon>Agaricomycetidae</taxon>
        <taxon>Agaricales</taxon>
        <taxon>Marasmiineae</taxon>
        <taxon>Omphalotaceae</taxon>
        <taxon>Gymnopus</taxon>
    </lineage>
</organism>
<feature type="signal peptide" evidence="1">
    <location>
        <begin position="1"/>
        <end position="20"/>
    </location>
</feature>